<dbReference type="InterPro" id="IPR011335">
    <property type="entry name" value="Restrct_endonuc-II-like"/>
</dbReference>
<protein>
    <recommendedName>
        <fullName evidence="3">DUF3782 domain-containing protein</fullName>
    </recommendedName>
</protein>
<dbReference type="Proteomes" id="UP000011280">
    <property type="component" value="Chromosome"/>
</dbReference>
<evidence type="ECO:0008006" key="3">
    <source>
        <dbReference type="Google" id="ProtNLM"/>
    </source>
</evidence>
<proteinExistence type="predicted"/>
<sequence>MVTAEEIKKVLVENPSILVDVLIARPEIIYQVLSRLTPWQNLATKTDLENLRKDIDIKFDTLRKELEGKMATKEDLQKMATKEDLQKMATKEDLQKMATKEDLQKMATKEDLQKMATKEDLQKMATKEDLQKMATKEDLQKMATKEDLQKLEKRLITMINGIGARWGVKNEDSFRQGVVELLSDVGFTANRELLYDNTGYVYGDPSDVEIDVVLKNGKVIMIEISSGIRRGDVGVILKKKEFYEKAKGVKVDEVIVITSIIEDRDPDRVKARAESLGIKIITPSDIQ</sequence>
<evidence type="ECO:0000313" key="1">
    <source>
        <dbReference type="EMBL" id="AGE74031.1"/>
    </source>
</evidence>
<name>M1J458_9CREN</name>
<dbReference type="PANTHER" id="PTHR34314:SF7">
    <property type="entry name" value="DUF3782 DOMAIN-CONTAINING PROTEIN"/>
    <property type="match status" value="1"/>
</dbReference>
<dbReference type="KEGG" id="sacr:SacRon12I_09010"/>
<dbReference type="HOGENOM" id="CLU_064028_1_0_2"/>
<dbReference type="InterPro" id="IPR012431">
    <property type="entry name" value="PDDEXK_10"/>
</dbReference>
<reference evidence="1 2" key="1">
    <citation type="journal article" date="2012" name="ISME J.">
        <title>Genomic evidence of rapid, global-scale gene flow in a Sulfolobus species.</title>
        <authorList>
            <person name="Mao D."/>
            <person name="Grogan D."/>
        </authorList>
    </citation>
    <scope>NUCLEOTIDE SEQUENCE [LARGE SCALE GENOMIC DNA]</scope>
    <source>
        <strain evidence="1 2">Ron12/I</strain>
    </source>
</reference>
<evidence type="ECO:0000313" key="2">
    <source>
        <dbReference type="Proteomes" id="UP000011280"/>
    </source>
</evidence>
<accession>M1J458</accession>
<dbReference type="AlphaFoldDB" id="M1J458"/>
<dbReference type="EMBL" id="CP002818">
    <property type="protein sequence ID" value="AGE74031.1"/>
    <property type="molecule type" value="Genomic_DNA"/>
</dbReference>
<dbReference type="GeneID" id="14552338"/>
<dbReference type="Pfam" id="PF07788">
    <property type="entry name" value="PDDEXK_10"/>
    <property type="match status" value="1"/>
</dbReference>
<organism evidence="2">
    <name type="scientific">Sulfolobus acidocaldarius Ron12/I</name>
    <dbReference type="NCBI Taxonomy" id="1028567"/>
    <lineage>
        <taxon>Archaea</taxon>
        <taxon>Thermoproteota</taxon>
        <taxon>Thermoprotei</taxon>
        <taxon>Sulfolobales</taxon>
        <taxon>Sulfolobaceae</taxon>
        <taxon>Sulfolobus</taxon>
    </lineage>
</organism>
<dbReference type="InterPro" id="IPR024271">
    <property type="entry name" value="DUF3782"/>
</dbReference>
<gene>
    <name evidence="1" type="ORF">SacRon12I_09010</name>
</gene>
<dbReference type="Pfam" id="PF12644">
    <property type="entry name" value="DUF3782"/>
    <property type="match status" value="1"/>
</dbReference>
<dbReference type="PANTHER" id="PTHR34314">
    <property type="entry name" value="CRENARCHAEAL PROTEIN, PUTATIVE-RELATED"/>
    <property type="match status" value="1"/>
</dbReference>
<dbReference type="PATRIC" id="fig|1028567.7.peg.1781"/>
<dbReference type="RefSeq" id="WP_015385872.1">
    <property type="nucleotide sequence ID" value="NC_020247.1"/>
</dbReference>
<dbReference type="SUPFAM" id="SSF52980">
    <property type="entry name" value="Restriction endonuclease-like"/>
    <property type="match status" value="1"/>
</dbReference>